<dbReference type="PANTHER" id="PTHR43434:SF26">
    <property type="entry name" value="PYROPHOSPHATASE PPAX"/>
    <property type="match status" value="1"/>
</dbReference>
<dbReference type="SUPFAM" id="SSF56784">
    <property type="entry name" value="HAD-like"/>
    <property type="match status" value="1"/>
</dbReference>
<dbReference type="InterPro" id="IPR050155">
    <property type="entry name" value="HAD-like_hydrolase_sf"/>
</dbReference>
<name>A0A345PJ10_9BACI</name>
<proteinExistence type="predicted"/>
<dbReference type="InterPro" id="IPR023214">
    <property type="entry name" value="HAD_sf"/>
</dbReference>
<dbReference type="SFLD" id="SFLDG01135">
    <property type="entry name" value="C1.5.6:_HAD__Beta-PGM__Phospha"/>
    <property type="match status" value="1"/>
</dbReference>
<keyword evidence="4" id="KW-1185">Reference proteome</keyword>
<dbReference type="NCBIfam" id="NF009804">
    <property type="entry name" value="PRK13288.1"/>
    <property type="match status" value="1"/>
</dbReference>
<sequence length="211" mass="23732">MNIDTVLFDLDGTLIDTNQLIIDSFKYTFNHYQLTFTEEEIIDFNGPPLIETFHNIDPDRVEEMIAKYREHNLAEHDNYVKAFPLVRETLEELKKNNIRLGIVTTKMKATAIKGLVLTGLDSFFDTIITLDDVTHPKPHPEPVMKAMQTLGAEASATLMVGDNSHDIESGNNAGVLTAGVAWSLKGRERLLAHHPTYLIEDMRDLLTIVGV</sequence>
<dbReference type="Proteomes" id="UP000253908">
    <property type="component" value="Chromosome"/>
</dbReference>
<dbReference type="InterPro" id="IPR006439">
    <property type="entry name" value="HAD-SF_hydro_IA"/>
</dbReference>
<dbReference type="OrthoDB" id="9807630at2"/>
<evidence type="ECO:0000313" key="3">
    <source>
        <dbReference type="EMBL" id="AXI09990.1"/>
    </source>
</evidence>
<dbReference type="GO" id="GO:0005829">
    <property type="term" value="C:cytosol"/>
    <property type="evidence" value="ECO:0007669"/>
    <property type="project" value="TreeGrafter"/>
</dbReference>
<dbReference type="FunFam" id="3.40.50.1000:FF:000022">
    <property type="entry name" value="Phosphoglycolate phosphatase"/>
    <property type="match status" value="1"/>
</dbReference>
<evidence type="ECO:0000256" key="2">
    <source>
        <dbReference type="ARBA" id="ARBA00022842"/>
    </source>
</evidence>
<dbReference type="SFLD" id="SFLDG01129">
    <property type="entry name" value="C1.5:_HAD__Beta-PGM__Phosphata"/>
    <property type="match status" value="1"/>
</dbReference>
<dbReference type="NCBIfam" id="TIGR01509">
    <property type="entry name" value="HAD-SF-IA-v3"/>
    <property type="match status" value="1"/>
</dbReference>
<dbReference type="GO" id="GO:0008967">
    <property type="term" value="F:phosphoglycolate phosphatase activity"/>
    <property type="evidence" value="ECO:0007669"/>
    <property type="project" value="TreeGrafter"/>
</dbReference>
<dbReference type="Gene3D" id="3.40.50.1000">
    <property type="entry name" value="HAD superfamily/HAD-like"/>
    <property type="match status" value="1"/>
</dbReference>
<dbReference type="PANTHER" id="PTHR43434">
    <property type="entry name" value="PHOSPHOGLYCOLATE PHOSPHATASE"/>
    <property type="match status" value="1"/>
</dbReference>
<dbReference type="PRINTS" id="PR00413">
    <property type="entry name" value="HADHALOGNASE"/>
</dbReference>
<organism evidence="3 4">
    <name type="scientific">Oceanobacillus zhaokaii</name>
    <dbReference type="NCBI Taxonomy" id="2052660"/>
    <lineage>
        <taxon>Bacteria</taxon>
        <taxon>Bacillati</taxon>
        <taxon>Bacillota</taxon>
        <taxon>Bacilli</taxon>
        <taxon>Bacillales</taxon>
        <taxon>Bacillaceae</taxon>
        <taxon>Oceanobacillus</taxon>
    </lineage>
</organism>
<dbReference type="SFLD" id="SFLDS00003">
    <property type="entry name" value="Haloacid_Dehalogenase"/>
    <property type="match status" value="1"/>
</dbReference>
<accession>A0A345PJ10</accession>
<dbReference type="InterPro" id="IPR036412">
    <property type="entry name" value="HAD-like_sf"/>
</dbReference>
<keyword evidence="1" id="KW-0378">Hydrolase</keyword>
<evidence type="ECO:0000256" key="1">
    <source>
        <dbReference type="ARBA" id="ARBA00022801"/>
    </source>
</evidence>
<evidence type="ECO:0000313" key="4">
    <source>
        <dbReference type="Proteomes" id="UP000253908"/>
    </source>
</evidence>
<dbReference type="RefSeq" id="WP_114917277.1">
    <property type="nucleotide sequence ID" value="NZ_CP024848.1"/>
</dbReference>
<gene>
    <name evidence="3" type="ORF">CUC15_14115</name>
</gene>
<keyword evidence="2" id="KW-0460">Magnesium</keyword>
<dbReference type="EMBL" id="CP024848">
    <property type="protein sequence ID" value="AXI09990.1"/>
    <property type="molecule type" value="Genomic_DNA"/>
</dbReference>
<dbReference type="CDD" id="cd02616">
    <property type="entry name" value="HAD_PPase"/>
    <property type="match status" value="1"/>
</dbReference>
<dbReference type="AlphaFoldDB" id="A0A345PJ10"/>
<dbReference type="GO" id="GO:0006281">
    <property type="term" value="P:DNA repair"/>
    <property type="evidence" value="ECO:0007669"/>
    <property type="project" value="TreeGrafter"/>
</dbReference>
<dbReference type="Gene3D" id="1.10.150.240">
    <property type="entry name" value="Putative phosphatase, domain 2"/>
    <property type="match status" value="1"/>
</dbReference>
<dbReference type="InterPro" id="IPR023198">
    <property type="entry name" value="PGP-like_dom2"/>
</dbReference>
<reference evidence="4" key="1">
    <citation type="submission" date="2017-11" db="EMBL/GenBank/DDBJ databases">
        <authorList>
            <person name="Zhu W."/>
        </authorList>
    </citation>
    <scope>NUCLEOTIDE SEQUENCE [LARGE SCALE GENOMIC DNA]</scope>
    <source>
        <strain evidence="4">160</strain>
    </source>
</reference>
<dbReference type="NCBIfam" id="TIGR01549">
    <property type="entry name" value="HAD-SF-IA-v1"/>
    <property type="match status" value="1"/>
</dbReference>
<dbReference type="InterPro" id="IPR041492">
    <property type="entry name" value="HAD_2"/>
</dbReference>
<dbReference type="KEGG" id="ocn:CUC15_14115"/>
<dbReference type="Pfam" id="PF13419">
    <property type="entry name" value="HAD_2"/>
    <property type="match status" value="1"/>
</dbReference>
<protein>
    <submittedName>
        <fullName evidence="3">Pyrophosphatase PpaX</fullName>
    </submittedName>
</protein>